<gene>
    <name evidence="1" type="ORF">ACFPC0_25300</name>
</gene>
<dbReference type="Proteomes" id="UP001595824">
    <property type="component" value="Unassembled WGS sequence"/>
</dbReference>
<dbReference type="SUPFAM" id="SSF54197">
    <property type="entry name" value="HIT-like"/>
    <property type="match status" value="1"/>
</dbReference>
<dbReference type="GO" id="GO:0032259">
    <property type="term" value="P:methylation"/>
    <property type="evidence" value="ECO:0007669"/>
    <property type="project" value="UniProtKB-KW"/>
</dbReference>
<dbReference type="InterPro" id="IPR036265">
    <property type="entry name" value="HIT-like_sf"/>
</dbReference>
<evidence type="ECO:0000313" key="2">
    <source>
        <dbReference type="Proteomes" id="UP001595824"/>
    </source>
</evidence>
<keyword evidence="1" id="KW-0489">Methyltransferase</keyword>
<accession>A0ABV8TK10</accession>
<keyword evidence="1" id="KW-0808">Transferase</keyword>
<comment type="caution">
    <text evidence="1">The sequence shown here is derived from an EMBL/GenBank/DDBJ whole genome shotgun (WGS) entry which is preliminary data.</text>
</comment>
<dbReference type="GO" id="GO:0008168">
    <property type="term" value="F:methyltransferase activity"/>
    <property type="evidence" value="ECO:0007669"/>
    <property type="project" value="UniProtKB-KW"/>
</dbReference>
<dbReference type="EMBL" id="JBHSDP010000024">
    <property type="protein sequence ID" value="MFC4331036.1"/>
    <property type="molecule type" value="Genomic_DNA"/>
</dbReference>
<evidence type="ECO:0000313" key="1">
    <source>
        <dbReference type="EMBL" id="MFC4331036.1"/>
    </source>
</evidence>
<protein>
    <submittedName>
        <fullName evidence="1">HIT family protein</fullName>
        <ecNumber evidence="1">2.1.1.-</ecNumber>
    </submittedName>
</protein>
<dbReference type="EC" id="2.1.1.-" evidence="1"/>
<name>A0ABV8TK10_9ACTN</name>
<proteinExistence type="predicted"/>
<dbReference type="Gene3D" id="3.30.428.10">
    <property type="entry name" value="HIT-like"/>
    <property type="match status" value="1"/>
</dbReference>
<keyword evidence="2" id="KW-1185">Reference proteome</keyword>
<sequence length="156" mass="16144">MAEESDASEGCLACDLMLGKAPLPGGSVLRTGLWAVEHCVGPFGAGTLVVKPVRHVLHVAELTAEESGELGPLLRRVSAAVTEVSAPEQVYVCLWSHAGGVPGHIHFVVQPVGKADRTRFGAVGPALQAAMGGAGCFASAAEVDEVCGRLREVLHR</sequence>
<organism evidence="1 2">
    <name type="scientific">Streptomyces andamanensis</name>
    <dbReference type="NCBI Taxonomy" id="1565035"/>
    <lineage>
        <taxon>Bacteria</taxon>
        <taxon>Bacillati</taxon>
        <taxon>Actinomycetota</taxon>
        <taxon>Actinomycetes</taxon>
        <taxon>Kitasatosporales</taxon>
        <taxon>Streptomycetaceae</taxon>
        <taxon>Streptomyces</taxon>
    </lineage>
</organism>
<reference evidence="2" key="1">
    <citation type="journal article" date="2019" name="Int. J. Syst. Evol. Microbiol.">
        <title>The Global Catalogue of Microorganisms (GCM) 10K type strain sequencing project: providing services to taxonomists for standard genome sequencing and annotation.</title>
        <authorList>
            <consortium name="The Broad Institute Genomics Platform"/>
            <consortium name="The Broad Institute Genome Sequencing Center for Infectious Disease"/>
            <person name="Wu L."/>
            <person name="Ma J."/>
        </authorList>
    </citation>
    <scope>NUCLEOTIDE SEQUENCE [LARGE SCALE GENOMIC DNA]</scope>
    <source>
        <strain evidence="2">PCU 347</strain>
    </source>
</reference>
<dbReference type="RefSeq" id="WP_381742167.1">
    <property type="nucleotide sequence ID" value="NZ_JBHSDP010000024.1"/>
</dbReference>